<evidence type="ECO:0000256" key="1">
    <source>
        <dbReference type="SAM" id="SignalP"/>
    </source>
</evidence>
<gene>
    <name evidence="2" type="ORF">Poly30_02350</name>
</gene>
<sequence precursor="true">MLPPLPLSSVFTLLLSALLGATSAFPEELETAHVSSGVAGTFAGQATSPSDLPVECLDPRSMLHFTPHDDGMWVRGRSYKARIAESGFTYVPYLGPSAPRNFPVEFRLNAATLAEEPLFLNDVAVVHRAGSRFVLDRGPVDVIYDMALDSVEQSFAVEAAGATGDLVLTLEVTSELRGVQNQLGLRFGGEFGGITYGSAVVLDGVGRRADVPMHWSGSELTLIVPASFLRTAEGPIVVDPIIYTFTVDNSSGDQDYPDISYDSTTDRFTVVYEDMFSGTDTDIYRTTITSTGGFASAGYIESGTDEWTAPSVANLNATNTTLVVAQRINPFTGLSEIVGRTLNEVTGALGAVLVIGDALASYQNYRPDVGGNSSTSGISVFLVAWERRFSATQSAPRYRTVAADGTLGSIVFLDGGVNMLAEEVRVSKSTGDPSNVNLWNVAYRRENLATDRDEIVTVQVMASGAVLNGPSVAYLGAVGQRLCEIDVSDGIRCMGQVPSFAVTFDDYSLGYNDATILLCRGTGLLREFNLTTTEHANIIPDQARVQLSTTPNSFLATYFEAVPTNFGYHVYETSFTQVEGNTVGISERRSLVGITLGAYRGAPAIASRASGGLDSRISAVVWARRDLANLDYEIDGAIHFDSNGPAVGAQYCYGNPNSSGDRGFIALYGSGTPTGQMTAIASALPPNVFGYFLTSRSTGYVANPGGSAGVLCLGGSIGRYSNSVMSSGSFGEISMVLNPTMLPTPTGPAAAVSGQSWSFQLWHRDSAGSTATSNFTNAVSIQFL</sequence>
<organism evidence="2 3">
    <name type="scientific">Saltatorellus ferox</name>
    <dbReference type="NCBI Taxonomy" id="2528018"/>
    <lineage>
        <taxon>Bacteria</taxon>
        <taxon>Pseudomonadati</taxon>
        <taxon>Planctomycetota</taxon>
        <taxon>Planctomycetia</taxon>
        <taxon>Planctomycetia incertae sedis</taxon>
        <taxon>Saltatorellus</taxon>
    </lineage>
</organism>
<keyword evidence="3" id="KW-1185">Reference proteome</keyword>
<protein>
    <submittedName>
        <fullName evidence="2">Uncharacterized protein</fullName>
    </submittedName>
</protein>
<reference evidence="2 3" key="1">
    <citation type="submission" date="2019-02" db="EMBL/GenBank/DDBJ databases">
        <title>Deep-cultivation of Planctomycetes and their phenomic and genomic characterization uncovers novel biology.</title>
        <authorList>
            <person name="Wiegand S."/>
            <person name="Jogler M."/>
            <person name="Boedeker C."/>
            <person name="Pinto D."/>
            <person name="Vollmers J."/>
            <person name="Rivas-Marin E."/>
            <person name="Kohn T."/>
            <person name="Peeters S.H."/>
            <person name="Heuer A."/>
            <person name="Rast P."/>
            <person name="Oberbeckmann S."/>
            <person name="Bunk B."/>
            <person name="Jeske O."/>
            <person name="Meyerdierks A."/>
            <person name="Storesund J.E."/>
            <person name="Kallscheuer N."/>
            <person name="Luecker S."/>
            <person name="Lage O.M."/>
            <person name="Pohl T."/>
            <person name="Merkel B.J."/>
            <person name="Hornburger P."/>
            <person name="Mueller R.-W."/>
            <person name="Bruemmer F."/>
            <person name="Labrenz M."/>
            <person name="Spormann A.M."/>
            <person name="Op den Camp H."/>
            <person name="Overmann J."/>
            <person name="Amann R."/>
            <person name="Jetten M.S.M."/>
            <person name="Mascher T."/>
            <person name="Medema M.H."/>
            <person name="Devos D.P."/>
            <person name="Kaster A.-K."/>
            <person name="Ovreas L."/>
            <person name="Rohde M."/>
            <person name="Galperin M.Y."/>
            <person name="Jogler C."/>
        </authorList>
    </citation>
    <scope>NUCLEOTIDE SEQUENCE [LARGE SCALE GENOMIC DNA]</scope>
    <source>
        <strain evidence="2 3">Poly30</strain>
    </source>
</reference>
<dbReference type="Proteomes" id="UP000320390">
    <property type="component" value="Chromosome"/>
</dbReference>
<feature type="signal peptide" evidence="1">
    <location>
        <begin position="1"/>
        <end position="26"/>
    </location>
</feature>
<dbReference type="OrthoDB" id="304343at2"/>
<accession>A0A518EKY4</accession>
<dbReference type="RefSeq" id="WP_145194189.1">
    <property type="nucleotide sequence ID" value="NZ_CP036434.1"/>
</dbReference>
<evidence type="ECO:0000313" key="3">
    <source>
        <dbReference type="Proteomes" id="UP000320390"/>
    </source>
</evidence>
<proteinExistence type="predicted"/>
<dbReference type="EMBL" id="CP036434">
    <property type="protein sequence ID" value="QDV04742.1"/>
    <property type="molecule type" value="Genomic_DNA"/>
</dbReference>
<evidence type="ECO:0000313" key="2">
    <source>
        <dbReference type="EMBL" id="QDV04742.1"/>
    </source>
</evidence>
<name>A0A518EKY4_9BACT</name>
<keyword evidence="1" id="KW-0732">Signal</keyword>
<feature type="chain" id="PRO_5022098216" evidence="1">
    <location>
        <begin position="27"/>
        <end position="784"/>
    </location>
</feature>
<dbReference type="AlphaFoldDB" id="A0A518EKY4"/>